<reference evidence="2 3" key="1">
    <citation type="submission" date="2016-10" db="EMBL/GenBank/DDBJ databases">
        <authorList>
            <person name="de Groot N.N."/>
        </authorList>
    </citation>
    <scope>NUCLEOTIDE SEQUENCE [LARGE SCALE GENOMIC DNA]</scope>
    <source>
        <strain evidence="2 3">CGMCC 4.3510</strain>
    </source>
</reference>
<dbReference type="STRING" id="380248.SAMN05216251_1241"/>
<feature type="non-terminal residue" evidence="2">
    <location>
        <position position="446"/>
    </location>
</feature>
<accession>A0A1I2KMA2</accession>
<feature type="signal peptide" evidence="1">
    <location>
        <begin position="1"/>
        <end position="23"/>
    </location>
</feature>
<evidence type="ECO:0000313" key="3">
    <source>
        <dbReference type="Proteomes" id="UP000199323"/>
    </source>
</evidence>
<keyword evidence="1" id="KW-0732">Signal</keyword>
<gene>
    <name evidence="2" type="ORF">SAMN05216251_1241</name>
</gene>
<keyword evidence="3" id="KW-1185">Reference proteome</keyword>
<protein>
    <submittedName>
        <fullName evidence="2">Uncharacterized protein</fullName>
    </submittedName>
</protein>
<evidence type="ECO:0000313" key="2">
    <source>
        <dbReference type="EMBL" id="SFF67653.1"/>
    </source>
</evidence>
<proteinExistence type="predicted"/>
<organism evidence="2 3">
    <name type="scientific">Actinacidiphila alni</name>
    <dbReference type="NCBI Taxonomy" id="380248"/>
    <lineage>
        <taxon>Bacteria</taxon>
        <taxon>Bacillati</taxon>
        <taxon>Actinomycetota</taxon>
        <taxon>Actinomycetes</taxon>
        <taxon>Kitasatosporales</taxon>
        <taxon>Streptomycetaceae</taxon>
        <taxon>Actinacidiphila</taxon>
    </lineage>
</organism>
<sequence>MLSATAVATATAVLMAGSATVAAANTAPVATDTTGDYDLDAAAKIRAAQCTLTTVQRKGGQALKAVARTGFNGSDADLLAAADTDFSHDVKPPLDGAYTSDKSRSLAKLDELNDRHKEWEKSLNVIEPPPYNPTTFGWITDAQNPFNATGLSGWIADQFWQTGGDLFDIDQTPLASKESVDAVNAIAKARYTDESRDYDDLRALDDMTFMHPMYADDARIFLQNGGFPTTAPAPDTMEFRLDVEALKARFASCSTENPPDPHHVLDAELVTASTEWQAEINGQKTQRDTILGAEAAANADLQVATQALGESLGQSIIASRLADWQAYWLKQTPQSAGLDYPDASVFAKVKADIVKAQAMALGELFVASRAAQDARAQAAKADTAQQAAYAIADNAGQPRGRGLLYGQQAAQVTKASAAAATAVAKATETASNATRASAADSKTQMA</sequence>
<name>A0A1I2KMA2_9ACTN</name>
<dbReference type="Proteomes" id="UP000199323">
    <property type="component" value="Unassembled WGS sequence"/>
</dbReference>
<evidence type="ECO:0000256" key="1">
    <source>
        <dbReference type="SAM" id="SignalP"/>
    </source>
</evidence>
<dbReference type="AlphaFoldDB" id="A0A1I2KMA2"/>
<dbReference type="EMBL" id="FONG01000024">
    <property type="protein sequence ID" value="SFF67653.1"/>
    <property type="molecule type" value="Genomic_DNA"/>
</dbReference>
<feature type="chain" id="PRO_5011487071" evidence="1">
    <location>
        <begin position="24"/>
        <end position="446"/>
    </location>
</feature>